<gene>
    <name evidence="2" type="ordered locus">Os01g0504950</name>
    <name evidence="2" type="ORF">OSNPB_010504950</name>
</gene>
<evidence type="ECO:0000313" key="3">
    <source>
        <dbReference type="Proteomes" id="UP000059680"/>
    </source>
</evidence>
<name>A0A0P0V301_ORYSJ</name>
<evidence type="ECO:0000313" key="2">
    <source>
        <dbReference type="EMBL" id="BAS72343.1"/>
    </source>
</evidence>
<reference evidence="3" key="1">
    <citation type="journal article" date="2005" name="Nature">
        <title>The map-based sequence of the rice genome.</title>
        <authorList>
            <consortium name="International rice genome sequencing project (IRGSP)"/>
            <person name="Matsumoto T."/>
            <person name="Wu J."/>
            <person name="Kanamori H."/>
            <person name="Katayose Y."/>
            <person name="Fujisawa M."/>
            <person name="Namiki N."/>
            <person name="Mizuno H."/>
            <person name="Yamamoto K."/>
            <person name="Antonio B.A."/>
            <person name="Baba T."/>
            <person name="Sakata K."/>
            <person name="Nagamura Y."/>
            <person name="Aoki H."/>
            <person name="Arikawa K."/>
            <person name="Arita K."/>
            <person name="Bito T."/>
            <person name="Chiden Y."/>
            <person name="Fujitsuka N."/>
            <person name="Fukunaka R."/>
            <person name="Hamada M."/>
            <person name="Harada C."/>
            <person name="Hayashi A."/>
            <person name="Hijishita S."/>
            <person name="Honda M."/>
            <person name="Hosokawa S."/>
            <person name="Ichikawa Y."/>
            <person name="Idonuma A."/>
            <person name="Iijima M."/>
            <person name="Ikeda M."/>
            <person name="Ikeno M."/>
            <person name="Ito K."/>
            <person name="Ito S."/>
            <person name="Ito T."/>
            <person name="Ito Y."/>
            <person name="Ito Y."/>
            <person name="Iwabuchi A."/>
            <person name="Kamiya K."/>
            <person name="Karasawa W."/>
            <person name="Kurita K."/>
            <person name="Katagiri S."/>
            <person name="Kikuta A."/>
            <person name="Kobayashi H."/>
            <person name="Kobayashi N."/>
            <person name="Machita K."/>
            <person name="Maehara T."/>
            <person name="Masukawa M."/>
            <person name="Mizubayashi T."/>
            <person name="Mukai Y."/>
            <person name="Nagasaki H."/>
            <person name="Nagata Y."/>
            <person name="Naito S."/>
            <person name="Nakashima M."/>
            <person name="Nakama Y."/>
            <person name="Nakamichi Y."/>
            <person name="Nakamura M."/>
            <person name="Meguro A."/>
            <person name="Negishi M."/>
            <person name="Ohta I."/>
            <person name="Ohta T."/>
            <person name="Okamoto M."/>
            <person name="Ono N."/>
            <person name="Saji S."/>
            <person name="Sakaguchi M."/>
            <person name="Sakai K."/>
            <person name="Shibata M."/>
            <person name="Shimokawa T."/>
            <person name="Song J."/>
            <person name="Takazaki Y."/>
            <person name="Terasawa K."/>
            <person name="Tsugane M."/>
            <person name="Tsuji K."/>
            <person name="Ueda S."/>
            <person name="Waki K."/>
            <person name="Yamagata H."/>
            <person name="Yamamoto M."/>
            <person name="Yamamoto S."/>
            <person name="Yamane H."/>
            <person name="Yoshiki S."/>
            <person name="Yoshihara R."/>
            <person name="Yukawa K."/>
            <person name="Zhong H."/>
            <person name="Yano M."/>
            <person name="Yuan Q."/>
            <person name="Ouyang S."/>
            <person name="Liu J."/>
            <person name="Jones K.M."/>
            <person name="Gansberger K."/>
            <person name="Moffat K."/>
            <person name="Hill J."/>
            <person name="Bera J."/>
            <person name="Fadrosh D."/>
            <person name="Jin S."/>
            <person name="Johri S."/>
            <person name="Kim M."/>
            <person name="Overton L."/>
            <person name="Reardon M."/>
            <person name="Tsitrin T."/>
            <person name="Vuong H."/>
            <person name="Weaver B."/>
            <person name="Ciecko A."/>
            <person name="Tallon L."/>
            <person name="Jackson J."/>
            <person name="Pai G."/>
            <person name="Aken S.V."/>
            <person name="Utterback T."/>
            <person name="Reidmuller S."/>
            <person name="Feldblyum T."/>
            <person name="Hsiao J."/>
            <person name="Zismann V."/>
            <person name="Iobst S."/>
            <person name="de Vazeille A.R."/>
            <person name="Buell C.R."/>
            <person name="Ying K."/>
            <person name="Li Y."/>
            <person name="Lu T."/>
            <person name="Huang Y."/>
            <person name="Zhao Q."/>
            <person name="Feng Q."/>
            <person name="Zhang L."/>
            <person name="Zhu J."/>
            <person name="Weng Q."/>
            <person name="Mu J."/>
            <person name="Lu Y."/>
            <person name="Fan D."/>
            <person name="Liu Y."/>
            <person name="Guan J."/>
            <person name="Zhang Y."/>
            <person name="Yu S."/>
            <person name="Liu X."/>
            <person name="Zhang Y."/>
            <person name="Hong G."/>
            <person name="Han B."/>
            <person name="Choisne N."/>
            <person name="Demange N."/>
            <person name="Orjeda G."/>
            <person name="Samain S."/>
            <person name="Cattolico L."/>
            <person name="Pelletier E."/>
            <person name="Couloux A."/>
            <person name="Segurens B."/>
            <person name="Wincker P."/>
            <person name="D'Hont A."/>
            <person name="Scarpelli C."/>
            <person name="Weissenbach J."/>
            <person name="Salanoubat M."/>
            <person name="Quetier F."/>
            <person name="Yu Y."/>
            <person name="Kim H.R."/>
            <person name="Rambo T."/>
            <person name="Currie J."/>
            <person name="Collura K."/>
            <person name="Luo M."/>
            <person name="Yang T."/>
            <person name="Ammiraju J.S.S."/>
            <person name="Engler F."/>
            <person name="Soderlund C."/>
            <person name="Wing R.A."/>
            <person name="Palmer L.E."/>
            <person name="de la Bastide M."/>
            <person name="Spiegel L."/>
            <person name="Nascimento L."/>
            <person name="Zutavern T."/>
            <person name="O'Shaughnessy A."/>
            <person name="Dike S."/>
            <person name="Dedhia N."/>
            <person name="Preston R."/>
            <person name="Balija V."/>
            <person name="McCombie W.R."/>
            <person name="Chow T."/>
            <person name="Chen H."/>
            <person name="Chung M."/>
            <person name="Chen C."/>
            <person name="Shaw J."/>
            <person name="Wu H."/>
            <person name="Hsiao K."/>
            <person name="Chao Y."/>
            <person name="Chu M."/>
            <person name="Cheng C."/>
            <person name="Hour A."/>
            <person name="Lee P."/>
            <person name="Lin S."/>
            <person name="Lin Y."/>
            <person name="Liou J."/>
            <person name="Liu S."/>
            <person name="Hsing Y."/>
            <person name="Raghuvanshi S."/>
            <person name="Mohanty A."/>
            <person name="Bharti A.K."/>
            <person name="Gaur A."/>
            <person name="Gupta V."/>
            <person name="Kumar D."/>
            <person name="Ravi V."/>
            <person name="Vij S."/>
            <person name="Kapur A."/>
            <person name="Khurana P."/>
            <person name="Khurana P."/>
            <person name="Khurana J.P."/>
            <person name="Tyagi A.K."/>
            <person name="Gaikwad K."/>
            <person name="Singh A."/>
            <person name="Dalal V."/>
            <person name="Srivastava S."/>
            <person name="Dixit A."/>
            <person name="Pal A.K."/>
            <person name="Ghazi I.A."/>
            <person name="Yadav M."/>
            <person name="Pandit A."/>
            <person name="Bhargava A."/>
            <person name="Sureshbabu K."/>
            <person name="Batra K."/>
            <person name="Sharma T.R."/>
            <person name="Mohapatra T."/>
            <person name="Singh N.K."/>
            <person name="Messing J."/>
            <person name="Nelson A.B."/>
            <person name="Fuks G."/>
            <person name="Kavchok S."/>
            <person name="Keizer G."/>
            <person name="Linton E."/>
            <person name="Llaca V."/>
            <person name="Song R."/>
            <person name="Tanyolac B."/>
            <person name="Young S."/>
            <person name="Ho-Il K."/>
            <person name="Hahn J.H."/>
            <person name="Sangsakoo G."/>
            <person name="Vanavichit A."/>
            <person name="de Mattos Luiz.A.T."/>
            <person name="Zimmer P.D."/>
            <person name="Malone G."/>
            <person name="Dellagostin O."/>
            <person name="de Oliveira A.C."/>
            <person name="Bevan M."/>
            <person name="Bancroft I."/>
            <person name="Minx P."/>
            <person name="Cordum H."/>
            <person name="Wilson R."/>
            <person name="Cheng Z."/>
            <person name="Jin W."/>
            <person name="Jiang J."/>
            <person name="Leong S.A."/>
            <person name="Iwama H."/>
            <person name="Gojobori T."/>
            <person name="Itoh T."/>
            <person name="Niimura Y."/>
            <person name="Fujii Y."/>
            <person name="Habara T."/>
            <person name="Sakai H."/>
            <person name="Sato Y."/>
            <person name="Wilson G."/>
            <person name="Kumar K."/>
            <person name="McCouch S."/>
            <person name="Juretic N."/>
            <person name="Hoen D."/>
            <person name="Wright S."/>
            <person name="Bruskiewich R."/>
            <person name="Bureau T."/>
            <person name="Miyao A."/>
            <person name="Hirochika H."/>
            <person name="Nishikawa T."/>
            <person name="Kadowaki K."/>
            <person name="Sugiura M."/>
            <person name="Burr B."/>
            <person name="Sasaki T."/>
        </authorList>
    </citation>
    <scope>NUCLEOTIDE SEQUENCE [LARGE SCALE GENOMIC DNA]</scope>
    <source>
        <strain evidence="3">cv. Nipponbare</strain>
    </source>
</reference>
<dbReference type="EMBL" id="AP014957">
    <property type="protein sequence ID" value="BAS72343.1"/>
    <property type="molecule type" value="Genomic_DNA"/>
</dbReference>
<feature type="compositionally biased region" description="Low complexity" evidence="1">
    <location>
        <begin position="27"/>
        <end position="47"/>
    </location>
</feature>
<reference evidence="2 3" key="3">
    <citation type="journal article" date="2013" name="Rice">
        <title>Improvement of the Oryza sativa Nipponbare reference genome using next generation sequence and optical map data.</title>
        <authorList>
            <person name="Kawahara Y."/>
            <person name="de la Bastide M."/>
            <person name="Hamilton J.P."/>
            <person name="Kanamori H."/>
            <person name="McCombie W.R."/>
            <person name="Ouyang S."/>
            <person name="Schwartz D.C."/>
            <person name="Tanaka T."/>
            <person name="Wu J."/>
            <person name="Zhou S."/>
            <person name="Childs K.L."/>
            <person name="Davidson R.M."/>
            <person name="Lin H."/>
            <person name="Quesada-Ocampo L."/>
            <person name="Vaillancourt B."/>
            <person name="Sakai H."/>
            <person name="Lee S.S."/>
            <person name="Kim J."/>
            <person name="Numa H."/>
            <person name="Itoh T."/>
            <person name="Buell C.R."/>
            <person name="Matsumoto T."/>
        </authorList>
    </citation>
    <scope>NUCLEOTIDE SEQUENCE [LARGE SCALE GENOMIC DNA]</scope>
    <source>
        <strain evidence="3">cv. Nipponbare</strain>
    </source>
</reference>
<organism evidence="2 3">
    <name type="scientific">Oryza sativa subsp. japonica</name>
    <name type="common">Rice</name>
    <dbReference type="NCBI Taxonomy" id="39947"/>
    <lineage>
        <taxon>Eukaryota</taxon>
        <taxon>Viridiplantae</taxon>
        <taxon>Streptophyta</taxon>
        <taxon>Embryophyta</taxon>
        <taxon>Tracheophyta</taxon>
        <taxon>Spermatophyta</taxon>
        <taxon>Magnoliopsida</taxon>
        <taxon>Liliopsida</taxon>
        <taxon>Poales</taxon>
        <taxon>Poaceae</taxon>
        <taxon>BOP clade</taxon>
        <taxon>Oryzoideae</taxon>
        <taxon>Oryzeae</taxon>
        <taxon>Oryzinae</taxon>
        <taxon>Oryza</taxon>
        <taxon>Oryza sativa</taxon>
    </lineage>
</organism>
<dbReference type="Gramene" id="Os01t0504950-01">
    <property type="protein sequence ID" value="Os01t0504950-01"/>
    <property type="gene ID" value="Os01g0504950"/>
</dbReference>
<protein>
    <submittedName>
        <fullName evidence="2">Os01g0504950 protein</fullName>
    </submittedName>
</protein>
<accession>A0A0P0V301</accession>
<proteinExistence type="predicted"/>
<dbReference type="InParanoid" id="A0A0P0V301"/>
<dbReference type="AlphaFoldDB" id="A0A0P0V301"/>
<dbReference type="PaxDb" id="39947-A0A0P0V301"/>
<reference evidence="2 3" key="2">
    <citation type="journal article" date="2013" name="Plant Cell Physiol.">
        <title>Rice Annotation Project Database (RAP-DB): an integrative and interactive database for rice genomics.</title>
        <authorList>
            <person name="Sakai H."/>
            <person name="Lee S.S."/>
            <person name="Tanaka T."/>
            <person name="Numa H."/>
            <person name="Kim J."/>
            <person name="Kawahara Y."/>
            <person name="Wakimoto H."/>
            <person name="Yang C.C."/>
            <person name="Iwamoto M."/>
            <person name="Abe T."/>
            <person name="Yamada Y."/>
            <person name="Muto A."/>
            <person name="Inokuchi H."/>
            <person name="Ikemura T."/>
            <person name="Matsumoto T."/>
            <person name="Sasaki T."/>
            <person name="Itoh T."/>
        </authorList>
    </citation>
    <scope>NUCLEOTIDE SEQUENCE [LARGE SCALE GENOMIC DNA]</scope>
    <source>
        <strain evidence="3">cv. Nipponbare</strain>
    </source>
</reference>
<feature type="region of interest" description="Disordered" evidence="1">
    <location>
        <begin position="19"/>
        <end position="53"/>
    </location>
</feature>
<dbReference type="eggNOG" id="ENOG502R6YS">
    <property type="taxonomic scope" value="Eukaryota"/>
</dbReference>
<keyword evidence="3" id="KW-1185">Reference proteome</keyword>
<dbReference type="Proteomes" id="UP000059680">
    <property type="component" value="Chromosome 1"/>
</dbReference>
<evidence type="ECO:0000256" key="1">
    <source>
        <dbReference type="SAM" id="MobiDB-lite"/>
    </source>
</evidence>
<sequence length="114" mass="11704">MFYLSKWNRNAIIHTSTSIALNPNPESPSTATTSRSGSATAAATQNPNPTPIVPHVPASSLVLGSFCTSTALPTSMVFAPSETTTGAGFPSASIASRIIRKGVRKLNGTTSLAS</sequence>